<sequence>MEVLTNHWTDWTAQLAKLLTLYKQFMNCDFMIMFSST</sequence>
<organism evidence="1">
    <name type="scientific">Arundo donax</name>
    <name type="common">Giant reed</name>
    <name type="synonym">Donax arundinaceus</name>
    <dbReference type="NCBI Taxonomy" id="35708"/>
    <lineage>
        <taxon>Eukaryota</taxon>
        <taxon>Viridiplantae</taxon>
        <taxon>Streptophyta</taxon>
        <taxon>Embryophyta</taxon>
        <taxon>Tracheophyta</taxon>
        <taxon>Spermatophyta</taxon>
        <taxon>Magnoliopsida</taxon>
        <taxon>Liliopsida</taxon>
        <taxon>Poales</taxon>
        <taxon>Poaceae</taxon>
        <taxon>PACMAD clade</taxon>
        <taxon>Arundinoideae</taxon>
        <taxon>Arundineae</taxon>
        <taxon>Arundo</taxon>
    </lineage>
</organism>
<evidence type="ECO:0000313" key="1">
    <source>
        <dbReference type="EMBL" id="JAD72843.1"/>
    </source>
</evidence>
<dbReference type="EMBL" id="GBRH01225052">
    <property type="protein sequence ID" value="JAD72843.1"/>
    <property type="molecule type" value="Transcribed_RNA"/>
</dbReference>
<reference evidence="1" key="1">
    <citation type="submission" date="2014-09" db="EMBL/GenBank/DDBJ databases">
        <authorList>
            <person name="Magalhaes I.L.F."/>
            <person name="Oliveira U."/>
            <person name="Santos F.R."/>
            <person name="Vidigal T.H.D.A."/>
            <person name="Brescovit A.D."/>
            <person name="Santos A.J."/>
        </authorList>
    </citation>
    <scope>NUCLEOTIDE SEQUENCE</scope>
    <source>
        <tissue evidence="1">Shoot tissue taken approximately 20 cm above the soil surface</tissue>
    </source>
</reference>
<dbReference type="AlphaFoldDB" id="A0A0A9CEF3"/>
<accession>A0A0A9CEF3</accession>
<proteinExistence type="predicted"/>
<name>A0A0A9CEF3_ARUDO</name>
<protein>
    <submittedName>
        <fullName evidence="1">Uncharacterized protein</fullName>
    </submittedName>
</protein>
<reference evidence="1" key="2">
    <citation type="journal article" date="2015" name="Data Brief">
        <title>Shoot transcriptome of the giant reed, Arundo donax.</title>
        <authorList>
            <person name="Barrero R.A."/>
            <person name="Guerrero F.D."/>
            <person name="Moolhuijzen P."/>
            <person name="Goolsby J.A."/>
            <person name="Tidwell J."/>
            <person name="Bellgard S.E."/>
            <person name="Bellgard M.I."/>
        </authorList>
    </citation>
    <scope>NUCLEOTIDE SEQUENCE</scope>
    <source>
        <tissue evidence="1">Shoot tissue taken approximately 20 cm above the soil surface</tissue>
    </source>
</reference>